<keyword evidence="4" id="KW-1185">Reference proteome</keyword>
<dbReference type="Proteomes" id="UP000028875">
    <property type="component" value="Unassembled WGS sequence"/>
</dbReference>
<dbReference type="Gene3D" id="3.40.1440.10">
    <property type="entry name" value="GIY-YIG endonuclease"/>
    <property type="match status" value="1"/>
</dbReference>
<dbReference type="AlphaFoldDB" id="A0A024Q5H4"/>
<comment type="caution">
    <text evidence="3">The sequence shown here is derived from an EMBL/GenBank/DDBJ whole genome shotgun (WGS) entry which is preliminary data.</text>
</comment>
<dbReference type="PANTHER" id="PTHR34477">
    <property type="entry name" value="UPF0213 PROTEIN YHBQ"/>
    <property type="match status" value="1"/>
</dbReference>
<comment type="similarity">
    <text evidence="1">Belongs to the UPF0213 family.</text>
</comment>
<accession>A0A024Q5H4</accession>
<dbReference type="SUPFAM" id="SSF82771">
    <property type="entry name" value="GIY-YIG endonuclease"/>
    <property type="match status" value="1"/>
</dbReference>
<feature type="domain" description="GIY-YIG" evidence="2">
    <location>
        <begin position="4"/>
        <end position="80"/>
    </location>
</feature>
<reference evidence="3 4" key="1">
    <citation type="submission" date="2014-03" db="EMBL/GenBank/DDBJ databases">
        <authorList>
            <person name="Urmite Genomes U."/>
        </authorList>
    </citation>
    <scope>NUCLEOTIDE SEQUENCE [LARGE SCALE GENOMIC DNA]</scope>
    <source>
        <strain evidence="3 4">Vm-5</strain>
    </source>
</reference>
<dbReference type="RefSeq" id="WP_021290340.1">
    <property type="nucleotide sequence ID" value="NZ_BNER01000001.1"/>
</dbReference>
<dbReference type="InterPro" id="IPR000305">
    <property type="entry name" value="GIY-YIG_endonuc"/>
</dbReference>
<proteinExistence type="inferred from homology"/>
<sequence length="97" mass="11558">MTENNHVVYILKCNDGSLYTGYTNNLEHRVRMHEEGKGAKYTRGRGPFQIVYVERFASKTEAMRKEYEIKQLTRKEKFRMIRDKLKEVMSHADSKKL</sequence>
<name>A0A024Q5H4_9BACI</name>
<dbReference type="InterPro" id="IPR050190">
    <property type="entry name" value="UPF0213_domain"/>
</dbReference>
<dbReference type="eggNOG" id="COG2827">
    <property type="taxonomic scope" value="Bacteria"/>
</dbReference>
<protein>
    <submittedName>
        <fullName evidence="3">GIY-YIG nuclease superfamily protein</fullName>
    </submittedName>
</protein>
<dbReference type="OrthoDB" id="9807770at2"/>
<dbReference type="PANTHER" id="PTHR34477:SF1">
    <property type="entry name" value="UPF0213 PROTEIN YHBQ"/>
    <property type="match status" value="1"/>
</dbReference>
<dbReference type="CDD" id="cd10456">
    <property type="entry name" value="GIY-YIG_UPF0213"/>
    <property type="match status" value="1"/>
</dbReference>
<dbReference type="EMBL" id="CCDP010000001">
    <property type="protein sequence ID" value="CDQ37788.1"/>
    <property type="molecule type" value="Genomic_DNA"/>
</dbReference>
<evidence type="ECO:0000313" key="4">
    <source>
        <dbReference type="Proteomes" id="UP000028875"/>
    </source>
</evidence>
<dbReference type="PROSITE" id="PS50164">
    <property type="entry name" value="GIY_YIG"/>
    <property type="match status" value="1"/>
</dbReference>
<evidence type="ECO:0000256" key="1">
    <source>
        <dbReference type="ARBA" id="ARBA00007435"/>
    </source>
</evidence>
<dbReference type="Pfam" id="PF01541">
    <property type="entry name" value="GIY-YIG"/>
    <property type="match status" value="1"/>
</dbReference>
<evidence type="ECO:0000313" key="3">
    <source>
        <dbReference type="EMBL" id="CDQ37788.1"/>
    </source>
</evidence>
<gene>
    <name evidence="3" type="ORF">BN990_00044</name>
</gene>
<organism evidence="3 4">
    <name type="scientific">Virgibacillus massiliensis</name>
    <dbReference type="NCBI Taxonomy" id="1462526"/>
    <lineage>
        <taxon>Bacteria</taxon>
        <taxon>Bacillati</taxon>
        <taxon>Bacillota</taxon>
        <taxon>Bacilli</taxon>
        <taxon>Bacillales</taxon>
        <taxon>Bacillaceae</taxon>
        <taxon>Virgibacillus</taxon>
    </lineage>
</organism>
<reference evidence="4" key="2">
    <citation type="submission" date="2014-05" db="EMBL/GenBank/DDBJ databases">
        <title>Draft genome sequence of Virgibacillus massiliensis Vm-5.</title>
        <authorList>
            <person name="Khelaifia S."/>
            <person name="Croce O."/>
            <person name="Lagier J.C."/>
            <person name="Raoult D."/>
        </authorList>
    </citation>
    <scope>NUCLEOTIDE SEQUENCE [LARGE SCALE GENOMIC DNA]</scope>
    <source>
        <strain evidence="4">Vm-5</strain>
    </source>
</reference>
<dbReference type="STRING" id="1462526.BN990_00044"/>
<evidence type="ECO:0000259" key="2">
    <source>
        <dbReference type="PROSITE" id="PS50164"/>
    </source>
</evidence>
<dbReference type="InterPro" id="IPR035901">
    <property type="entry name" value="GIY-YIG_endonuc_sf"/>
</dbReference>